<accession>A0A2P5EPQ5</accession>
<evidence type="ECO:0000256" key="1">
    <source>
        <dbReference type="SAM" id="MobiDB-lite"/>
    </source>
</evidence>
<name>A0A2P5EPQ5_TREOI</name>
<dbReference type="Proteomes" id="UP000237000">
    <property type="component" value="Unassembled WGS sequence"/>
</dbReference>
<evidence type="ECO:0000313" key="3">
    <source>
        <dbReference type="Proteomes" id="UP000237000"/>
    </source>
</evidence>
<dbReference type="OrthoDB" id="10548881at2759"/>
<protein>
    <submittedName>
        <fullName evidence="2">Uncharacterized protein</fullName>
    </submittedName>
</protein>
<feature type="region of interest" description="Disordered" evidence="1">
    <location>
        <begin position="96"/>
        <end position="125"/>
    </location>
</feature>
<comment type="caution">
    <text evidence="2">The sequence shown here is derived from an EMBL/GenBank/DDBJ whole genome shotgun (WGS) entry which is preliminary data.</text>
</comment>
<keyword evidence="3" id="KW-1185">Reference proteome</keyword>
<dbReference type="AlphaFoldDB" id="A0A2P5EPQ5"/>
<dbReference type="InParanoid" id="A0A2P5EPQ5"/>
<evidence type="ECO:0000313" key="2">
    <source>
        <dbReference type="EMBL" id="PON87533.1"/>
    </source>
</evidence>
<reference evidence="3" key="1">
    <citation type="submission" date="2016-06" db="EMBL/GenBank/DDBJ databases">
        <title>Parallel loss of symbiosis genes in relatives of nitrogen-fixing non-legume Parasponia.</title>
        <authorList>
            <person name="Van Velzen R."/>
            <person name="Holmer R."/>
            <person name="Bu F."/>
            <person name="Rutten L."/>
            <person name="Van Zeijl A."/>
            <person name="Liu W."/>
            <person name="Santuari L."/>
            <person name="Cao Q."/>
            <person name="Sharma T."/>
            <person name="Shen D."/>
            <person name="Roswanjaya Y."/>
            <person name="Wardhani T."/>
            <person name="Kalhor M.S."/>
            <person name="Jansen J."/>
            <person name="Van den Hoogen J."/>
            <person name="Gungor B."/>
            <person name="Hartog M."/>
            <person name="Hontelez J."/>
            <person name="Verver J."/>
            <person name="Yang W.-C."/>
            <person name="Schijlen E."/>
            <person name="Repin R."/>
            <person name="Schilthuizen M."/>
            <person name="Schranz E."/>
            <person name="Heidstra R."/>
            <person name="Miyata K."/>
            <person name="Fedorova E."/>
            <person name="Kohlen W."/>
            <person name="Bisseling T."/>
            <person name="Smit S."/>
            <person name="Geurts R."/>
        </authorList>
    </citation>
    <scope>NUCLEOTIDE SEQUENCE [LARGE SCALE GENOMIC DNA]</scope>
    <source>
        <strain evidence="3">cv. RG33-2</strain>
    </source>
</reference>
<proteinExistence type="predicted"/>
<organism evidence="2 3">
    <name type="scientific">Trema orientale</name>
    <name type="common">Charcoal tree</name>
    <name type="synonym">Celtis orientalis</name>
    <dbReference type="NCBI Taxonomy" id="63057"/>
    <lineage>
        <taxon>Eukaryota</taxon>
        <taxon>Viridiplantae</taxon>
        <taxon>Streptophyta</taxon>
        <taxon>Embryophyta</taxon>
        <taxon>Tracheophyta</taxon>
        <taxon>Spermatophyta</taxon>
        <taxon>Magnoliopsida</taxon>
        <taxon>eudicotyledons</taxon>
        <taxon>Gunneridae</taxon>
        <taxon>Pentapetalae</taxon>
        <taxon>rosids</taxon>
        <taxon>fabids</taxon>
        <taxon>Rosales</taxon>
        <taxon>Cannabaceae</taxon>
        <taxon>Trema</taxon>
    </lineage>
</organism>
<dbReference type="EMBL" id="JXTC01000116">
    <property type="protein sequence ID" value="PON87533.1"/>
    <property type="molecule type" value="Genomic_DNA"/>
</dbReference>
<sequence length="125" mass="14830">MTREFLLWPSVFIYWFILKSSNSSEKVQSLFMVTISIKPQQILSVRNSCQDSYDIYIQRASNVNGTFHYRTYIKRASNLNGTFHYRTKTNFKPDIRPLSTNMLNKQQGSHKHKPNKLLKSHYRHS</sequence>
<feature type="compositionally biased region" description="Polar residues" evidence="1">
    <location>
        <begin position="98"/>
        <end position="107"/>
    </location>
</feature>
<gene>
    <name evidence="2" type="ORF">TorRG33x02_167110</name>
</gene>
<feature type="compositionally biased region" description="Basic residues" evidence="1">
    <location>
        <begin position="108"/>
        <end position="125"/>
    </location>
</feature>